<dbReference type="EMBL" id="BK016155">
    <property type="protein sequence ID" value="DAF98777.1"/>
    <property type="molecule type" value="Genomic_DNA"/>
</dbReference>
<name>A0A8S5UWB8_9CAUD</name>
<sequence>MAHTINLRTNELGYIKLYDICDWKKVILPSNIVVPDFNVCTNTRDTTTINTRYKPHRIVKDSHLKDAVIFTALTY</sequence>
<evidence type="ECO:0000313" key="1">
    <source>
        <dbReference type="EMBL" id="DAF98777.1"/>
    </source>
</evidence>
<reference evidence="1" key="1">
    <citation type="journal article" date="2021" name="Proc. Natl. Acad. Sci. U.S.A.">
        <title>A Catalog of Tens of Thousands of Viruses from Human Metagenomes Reveals Hidden Associations with Chronic Diseases.</title>
        <authorList>
            <person name="Tisza M.J."/>
            <person name="Buck C.B."/>
        </authorList>
    </citation>
    <scope>NUCLEOTIDE SEQUENCE</scope>
    <source>
        <strain evidence="1">CtLPy3</strain>
    </source>
</reference>
<organism evidence="1">
    <name type="scientific">Podoviridae sp. ctLPy3</name>
    <dbReference type="NCBI Taxonomy" id="2825244"/>
    <lineage>
        <taxon>Viruses</taxon>
        <taxon>Duplodnaviria</taxon>
        <taxon>Heunggongvirae</taxon>
        <taxon>Uroviricota</taxon>
        <taxon>Caudoviricetes</taxon>
    </lineage>
</organism>
<proteinExistence type="predicted"/>
<accession>A0A8S5UWB8</accession>
<protein>
    <submittedName>
        <fullName evidence="1">Uncharacterized protein</fullName>
    </submittedName>
</protein>